<organism evidence="1 2">
    <name type="scientific">Pyropia yezoensis</name>
    <name type="common">Susabi-nori</name>
    <name type="synonym">Porphyra yezoensis</name>
    <dbReference type="NCBI Taxonomy" id="2788"/>
    <lineage>
        <taxon>Eukaryota</taxon>
        <taxon>Rhodophyta</taxon>
        <taxon>Bangiophyceae</taxon>
        <taxon>Bangiales</taxon>
        <taxon>Bangiaceae</taxon>
        <taxon>Pyropia</taxon>
    </lineage>
</organism>
<dbReference type="EMBL" id="CM020618">
    <property type="protein sequence ID" value="KAK1860770.1"/>
    <property type="molecule type" value="Genomic_DNA"/>
</dbReference>
<accession>A0ACC3BS75</accession>
<reference evidence="1" key="1">
    <citation type="submission" date="2019-11" db="EMBL/GenBank/DDBJ databases">
        <title>Nori genome reveals adaptations in red seaweeds to the harsh intertidal environment.</title>
        <authorList>
            <person name="Wang D."/>
            <person name="Mao Y."/>
        </authorList>
    </citation>
    <scope>NUCLEOTIDE SEQUENCE</scope>
    <source>
        <tissue evidence="1">Gametophyte</tissue>
    </source>
</reference>
<evidence type="ECO:0000313" key="2">
    <source>
        <dbReference type="Proteomes" id="UP000798662"/>
    </source>
</evidence>
<comment type="caution">
    <text evidence="1">The sequence shown here is derived from an EMBL/GenBank/DDBJ whole genome shotgun (WGS) entry which is preliminary data.</text>
</comment>
<dbReference type="Proteomes" id="UP000798662">
    <property type="component" value="Chromosome 1"/>
</dbReference>
<gene>
    <name evidence="1" type="ORF">I4F81_003357</name>
</gene>
<evidence type="ECO:0000313" key="1">
    <source>
        <dbReference type="EMBL" id="KAK1860770.1"/>
    </source>
</evidence>
<name>A0ACC3BS75_PYRYE</name>
<protein>
    <submittedName>
        <fullName evidence="1">Uncharacterized protein</fullName>
    </submittedName>
</protein>
<proteinExistence type="predicted"/>
<keyword evidence="2" id="KW-1185">Reference proteome</keyword>
<sequence>MVSRERRRRRRAPADPVAGGGLPYYWRAGGGSSAAGGGGGRSGGGGWLSALVSRLPLLRRGVAGGGDGEGGHSRLPSASLARTAVLVLGFFVFYLAWSAGAGERGADAAAGYGGPPADGGLAAASAMRAAPSIGGGILGVARRWVNAATSAVTGGGRDGGGRDGGGGGGGGGGGDGGAPDVPVAGGAAREAPAPPADGALTELQKAAAVVLTVKEDPDDADAPPAAAAAPPPPASVPLPAVSVSPSAEPPPSTPPSPLPSPSPSASPSSSPSELPSVAPPAAAAATEASPPAARELGDGADAAGAGEAVAATPAGGVGGRSGAPADVAGGEGRASGDPSAPAVADGPPSSTAGGGPEDSQATAGGNEPTRVDGGSEAPTTPAGGTDGAVPAAAAAAAGAPPSLVPLNNMLRWDTDAVESPTLGRHVVGLGTKHDHIVVHKPLCVDPATEKLHFLDTGVRCSGFNQTTAWLQQYCPMMQEACIKEALLPLGDRMPASWLAEAEAAGNVDWVEAPTVVQFMEKNCGNIAHYAGRALMLEHVVANAPAYIGTAAPRGIENVLLVPSMHVMKRFTLPHNYGFWHKSLLAALVGPARLRLSTLDRFVAHARKPYVGKLRVHLVNNLTRAGRATDPSAGAGGGAPARLVCFRTAVTPSFLKARFFVDDSEYPSAQPPIPLVPVEGAPSVPRDAVRVRSRVHALLHPNEPGVAANGGLPTPPPVSKRVVFIDRYGSRRALGGADKERLTGLLSELAVAKGFTFEKVAFDNMTFDEQVATMATAAMAVGIHGANLVNAAFMPANAVLVELFPYQFTHDMYVEGGHAGVRYYAHHMLTGTDFPGLAKYRSAARCIVRSHDCKVHYRDSKLVITDADLTALTSTFTSAFKFLHLSHYCDRAAWALTAAGVPFTRAAHAIPTYLLFTQLPYGSRGTPILVRPPPASGGQAAPPPLLSSDAIVDWVATAVEPRLAAPAHADVDLEARLSRRLGVHARRWAYYHVLATPGMLARMSSSGLGAAEGAVYKGALAVGAVHAFLQRGLAINPASAERSLAAVRELFEEVSARLVAQGGWGGQPDGGAAAAAAGGRRVYMGGDGSRLTTLDITWGALAAPVLFPEGHYARVAGQLVPLTDMPAEYQQGVSELRATPAGEYGLWLMEHVRWSTEGGMSAKM</sequence>